<protein>
    <recommendedName>
        <fullName evidence="1">Reverse transcriptase Ty1/copia-type domain-containing protein</fullName>
    </recommendedName>
</protein>
<evidence type="ECO:0000313" key="2">
    <source>
        <dbReference type="EMBL" id="KAH9296619.1"/>
    </source>
</evidence>
<name>A0AA38F8N1_TAXCH</name>
<accession>A0AA38F8N1</accession>
<dbReference type="OMA" id="YDETHTP"/>
<comment type="caution">
    <text evidence="2">The sequence shown here is derived from an EMBL/GenBank/DDBJ whole genome shotgun (WGS) entry which is preliminary data.</text>
</comment>
<evidence type="ECO:0000259" key="1">
    <source>
        <dbReference type="Pfam" id="PF07727"/>
    </source>
</evidence>
<gene>
    <name evidence="2" type="ORF">KI387_040207</name>
</gene>
<proteinExistence type="predicted"/>
<feature type="domain" description="Reverse transcriptase Ty1/copia-type" evidence="1">
    <location>
        <begin position="1"/>
        <end position="101"/>
    </location>
</feature>
<organism evidence="2 3">
    <name type="scientific">Taxus chinensis</name>
    <name type="common">Chinese yew</name>
    <name type="synonym">Taxus wallichiana var. chinensis</name>
    <dbReference type="NCBI Taxonomy" id="29808"/>
    <lineage>
        <taxon>Eukaryota</taxon>
        <taxon>Viridiplantae</taxon>
        <taxon>Streptophyta</taxon>
        <taxon>Embryophyta</taxon>
        <taxon>Tracheophyta</taxon>
        <taxon>Spermatophyta</taxon>
        <taxon>Pinopsida</taxon>
        <taxon>Pinidae</taxon>
        <taxon>Conifers II</taxon>
        <taxon>Cupressales</taxon>
        <taxon>Taxaceae</taxon>
        <taxon>Taxus</taxon>
    </lineage>
</organism>
<dbReference type="Pfam" id="PF07727">
    <property type="entry name" value="RVT_2"/>
    <property type="match status" value="1"/>
</dbReference>
<feature type="non-terminal residue" evidence="2">
    <location>
        <position position="1"/>
    </location>
</feature>
<feature type="non-terminal residue" evidence="2">
    <location>
        <position position="104"/>
    </location>
</feature>
<keyword evidence="3" id="KW-1185">Reference proteome</keyword>
<dbReference type="EMBL" id="JAHRHJ020000011">
    <property type="protein sequence ID" value="KAH9296619.1"/>
    <property type="molecule type" value="Genomic_DNA"/>
</dbReference>
<reference evidence="2 3" key="1">
    <citation type="journal article" date="2021" name="Nat. Plants">
        <title>The Taxus genome provides insights into paclitaxel biosynthesis.</title>
        <authorList>
            <person name="Xiong X."/>
            <person name="Gou J."/>
            <person name="Liao Q."/>
            <person name="Li Y."/>
            <person name="Zhou Q."/>
            <person name="Bi G."/>
            <person name="Li C."/>
            <person name="Du R."/>
            <person name="Wang X."/>
            <person name="Sun T."/>
            <person name="Guo L."/>
            <person name="Liang H."/>
            <person name="Lu P."/>
            <person name="Wu Y."/>
            <person name="Zhang Z."/>
            <person name="Ro D.K."/>
            <person name="Shang Y."/>
            <person name="Huang S."/>
            <person name="Yan J."/>
        </authorList>
    </citation>
    <scope>NUCLEOTIDE SEQUENCE [LARGE SCALE GENOMIC DNA]</scope>
    <source>
        <strain evidence="2">Ta-2019</strain>
    </source>
</reference>
<sequence length="104" mass="12152">PKNKNIIGTKWVFRNKLNEKGEVTRNKERLVCKGYAQVEGVDFDETFVHVARMEAIRLFLAYATYKGFKVYQMDVKSTFLNGNLNEEVYIEQPDGFSLTEDKDY</sequence>
<dbReference type="Proteomes" id="UP000824469">
    <property type="component" value="Unassembled WGS sequence"/>
</dbReference>
<evidence type="ECO:0000313" key="3">
    <source>
        <dbReference type="Proteomes" id="UP000824469"/>
    </source>
</evidence>
<dbReference type="InterPro" id="IPR013103">
    <property type="entry name" value="RVT_2"/>
</dbReference>
<dbReference type="AlphaFoldDB" id="A0AA38F8N1"/>